<evidence type="ECO:0000256" key="2">
    <source>
        <dbReference type="ARBA" id="ARBA00022840"/>
    </source>
</evidence>
<dbReference type="InterPro" id="IPR000014">
    <property type="entry name" value="PAS"/>
</dbReference>
<dbReference type="SUPFAM" id="SSF55785">
    <property type="entry name" value="PYP-like sensor domain (PAS domain)"/>
    <property type="match status" value="1"/>
</dbReference>
<dbReference type="PROSITE" id="PS00688">
    <property type="entry name" value="SIGMA54_INTERACT_3"/>
    <property type="match status" value="1"/>
</dbReference>
<feature type="domain" description="CBS" evidence="9">
    <location>
        <begin position="24"/>
        <end position="80"/>
    </location>
</feature>
<organism evidence="10 11">
    <name type="scientific">Thalassobacillus cyri</name>
    <dbReference type="NCBI Taxonomy" id="571932"/>
    <lineage>
        <taxon>Bacteria</taxon>
        <taxon>Bacillati</taxon>
        <taxon>Bacillota</taxon>
        <taxon>Bacilli</taxon>
        <taxon>Bacillales</taxon>
        <taxon>Bacillaceae</taxon>
        <taxon>Thalassobacillus</taxon>
    </lineage>
</organism>
<evidence type="ECO:0000256" key="5">
    <source>
        <dbReference type="ARBA" id="ARBA00023163"/>
    </source>
</evidence>
<dbReference type="PROSITE" id="PS00676">
    <property type="entry name" value="SIGMA54_INTERACT_2"/>
    <property type="match status" value="1"/>
</dbReference>
<dbReference type="PROSITE" id="PS50045">
    <property type="entry name" value="SIGMA54_INTERACT_4"/>
    <property type="match status" value="1"/>
</dbReference>
<dbReference type="CDD" id="cd00130">
    <property type="entry name" value="PAS"/>
    <property type="match status" value="1"/>
</dbReference>
<dbReference type="InterPro" id="IPR025943">
    <property type="entry name" value="Sigma_54_int_dom_ATP-bd_2"/>
</dbReference>
<dbReference type="SMART" id="SM00091">
    <property type="entry name" value="PAS"/>
    <property type="match status" value="1"/>
</dbReference>
<dbReference type="SUPFAM" id="SSF46689">
    <property type="entry name" value="Homeodomain-like"/>
    <property type="match status" value="1"/>
</dbReference>
<dbReference type="Gene3D" id="3.10.580.10">
    <property type="entry name" value="CBS-domain"/>
    <property type="match status" value="1"/>
</dbReference>
<dbReference type="SUPFAM" id="SSF54631">
    <property type="entry name" value="CBS-domain pair"/>
    <property type="match status" value="1"/>
</dbReference>
<dbReference type="InterPro" id="IPR025662">
    <property type="entry name" value="Sigma_54_int_dom_ATP-bd_1"/>
</dbReference>
<dbReference type="PANTHER" id="PTHR32071">
    <property type="entry name" value="TRANSCRIPTIONAL REGULATORY PROTEIN"/>
    <property type="match status" value="1"/>
</dbReference>
<dbReference type="SMART" id="SM00116">
    <property type="entry name" value="CBS"/>
    <property type="match status" value="2"/>
</dbReference>
<keyword evidence="1" id="KW-0547">Nucleotide-binding</keyword>
<dbReference type="Proteomes" id="UP000198584">
    <property type="component" value="Unassembled WGS sequence"/>
</dbReference>
<keyword evidence="6" id="KW-0129">CBS domain</keyword>
<dbReference type="CDD" id="cd02205">
    <property type="entry name" value="CBS_pair_SF"/>
    <property type="match status" value="1"/>
</dbReference>
<evidence type="ECO:0000313" key="10">
    <source>
        <dbReference type="EMBL" id="SEA34292.1"/>
    </source>
</evidence>
<dbReference type="Gene3D" id="1.10.8.60">
    <property type="match status" value="1"/>
</dbReference>
<gene>
    <name evidence="10" type="ORF">SAMN05421743_10470</name>
</gene>
<dbReference type="InterPro" id="IPR002197">
    <property type="entry name" value="HTH_Fis"/>
</dbReference>
<evidence type="ECO:0000259" key="7">
    <source>
        <dbReference type="PROSITE" id="PS50045"/>
    </source>
</evidence>
<dbReference type="SUPFAM" id="SSF52540">
    <property type="entry name" value="P-loop containing nucleoside triphosphate hydrolases"/>
    <property type="match status" value="1"/>
</dbReference>
<dbReference type="PROSITE" id="PS50112">
    <property type="entry name" value="PAS"/>
    <property type="match status" value="1"/>
</dbReference>
<dbReference type="Pfam" id="PF00571">
    <property type="entry name" value="CBS"/>
    <property type="match status" value="1"/>
</dbReference>
<evidence type="ECO:0000256" key="4">
    <source>
        <dbReference type="ARBA" id="ARBA00023125"/>
    </source>
</evidence>
<evidence type="ECO:0000313" key="11">
    <source>
        <dbReference type="Proteomes" id="UP000198584"/>
    </source>
</evidence>
<dbReference type="PROSITE" id="PS51371">
    <property type="entry name" value="CBS"/>
    <property type="match status" value="1"/>
</dbReference>
<dbReference type="Pfam" id="PF00158">
    <property type="entry name" value="Sigma54_activat"/>
    <property type="match status" value="1"/>
</dbReference>
<keyword evidence="4" id="KW-0238">DNA-binding</keyword>
<dbReference type="InterPro" id="IPR000644">
    <property type="entry name" value="CBS_dom"/>
</dbReference>
<dbReference type="InterPro" id="IPR002078">
    <property type="entry name" value="Sigma_54_int"/>
</dbReference>
<dbReference type="OrthoDB" id="9771372at2"/>
<dbReference type="GO" id="GO:0043565">
    <property type="term" value="F:sequence-specific DNA binding"/>
    <property type="evidence" value="ECO:0007669"/>
    <property type="project" value="InterPro"/>
</dbReference>
<evidence type="ECO:0000259" key="9">
    <source>
        <dbReference type="PROSITE" id="PS51371"/>
    </source>
</evidence>
<dbReference type="NCBIfam" id="TIGR00229">
    <property type="entry name" value="sensory_box"/>
    <property type="match status" value="1"/>
</dbReference>
<evidence type="ECO:0000256" key="3">
    <source>
        <dbReference type="ARBA" id="ARBA00023015"/>
    </source>
</evidence>
<dbReference type="GO" id="GO:0006355">
    <property type="term" value="P:regulation of DNA-templated transcription"/>
    <property type="evidence" value="ECO:0007669"/>
    <property type="project" value="InterPro"/>
</dbReference>
<dbReference type="Gene3D" id="3.40.50.300">
    <property type="entry name" value="P-loop containing nucleotide triphosphate hydrolases"/>
    <property type="match status" value="1"/>
</dbReference>
<name>A0A1H4AFL4_9BACI</name>
<dbReference type="InterPro" id="IPR013767">
    <property type="entry name" value="PAS_fold"/>
</dbReference>
<sequence length="604" mass="67999">MEDIIQSYKDAHKKEEILKAESWMIPDPYYISRDTSIREAAKEMANRNIEFIPVVGEDQQPIGIVTSNDLLERVLNNEEEDSVGNGRDRGSNAVIRRNESIFDVISHAASYFSVVDNQGKLVGLLSKNEILKGFSSYINEIEHSADILNVILESAYEGVAVVDEHGILQEFNDAYSRFTGISPEAAIGRHVEEVIDNTKLPETLKTGMPERGVIQYIQGQAMIVHRIPIWKNDQVVGAIGILIFEGVSEVYRIYESLQENTRQKQVIPPTQNSYSPKKQETSIMTLEQIIGDSESISNQKRVARKVAKTDATVLITGESGTGKEMYARGIHHLSPFSTGHFVSVNCGAIPEHLFESELFGYEEGAFTGARKGGKPGKFELAQNGTLFLDEIGEMPLLMQAKLLRVLQEKQVGRVGGTHEYQINTRIIAATNRNLKEMVETGDFREDLYYRLNIIEIPIPPLRERTEDIPQLVSYYINNLCEKYDTPKKVLTSEAMALLLKYDWPGNIRELINTLEKLVVLVDDTFIDVSHLPAFLKQKEAVKVQNNESISPILQAKNIGNAKEKELIRTVLRKTGGNKTKAAEKLGIHRTTLYQKLKKYALHEL</sequence>
<dbReference type="Gene3D" id="3.30.450.20">
    <property type="entry name" value="PAS domain"/>
    <property type="match status" value="1"/>
</dbReference>
<dbReference type="PANTHER" id="PTHR32071:SF57">
    <property type="entry name" value="C4-DICARBOXYLATE TRANSPORT TRANSCRIPTIONAL REGULATORY PROTEIN DCTD"/>
    <property type="match status" value="1"/>
</dbReference>
<dbReference type="InterPro" id="IPR009057">
    <property type="entry name" value="Homeodomain-like_sf"/>
</dbReference>
<dbReference type="STRING" id="571932.SAMN05421743_10470"/>
<evidence type="ECO:0000256" key="1">
    <source>
        <dbReference type="ARBA" id="ARBA00022741"/>
    </source>
</evidence>
<keyword evidence="5" id="KW-0804">Transcription</keyword>
<dbReference type="Pfam" id="PF25601">
    <property type="entry name" value="AAA_lid_14"/>
    <property type="match status" value="1"/>
</dbReference>
<evidence type="ECO:0000259" key="8">
    <source>
        <dbReference type="PROSITE" id="PS50112"/>
    </source>
</evidence>
<dbReference type="InterPro" id="IPR035965">
    <property type="entry name" value="PAS-like_dom_sf"/>
</dbReference>
<reference evidence="10 11" key="1">
    <citation type="submission" date="2016-10" db="EMBL/GenBank/DDBJ databases">
        <authorList>
            <person name="de Groot N.N."/>
        </authorList>
    </citation>
    <scope>NUCLEOTIDE SEQUENCE [LARGE SCALE GENOMIC DNA]</scope>
    <source>
        <strain evidence="10 11">CCM7597</strain>
    </source>
</reference>
<dbReference type="CDD" id="cd00009">
    <property type="entry name" value="AAA"/>
    <property type="match status" value="1"/>
</dbReference>
<dbReference type="SMART" id="SM00382">
    <property type="entry name" value="AAA"/>
    <property type="match status" value="1"/>
</dbReference>
<dbReference type="InterPro" id="IPR027417">
    <property type="entry name" value="P-loop_NTPase"/>
</dbReference>
<dbReference type="GO" id="GO:0005524">
    <property type="term" value="F:ATP binding"/>
    <property type="evidence" value="ECO:0007669"/>
    <property type="project" value="UniProtKB-KW"/>
</dbReference>
<dbReference type="AlphaFoldDB" id="A0A1H4AFL4"/>
<feature type="domain" description="Sigma-54 factor interaction" evidence="7">
    <location>
        <begin position="289"/>
        <end position="519"/>
    </location>
</feature>
<dbReference type="Pfam" id="PF02954">
    <property type="entry name" value="HTH_8"/>
    <property type="match status" value="1"/>
</dbReference>
<keyword evidence="2" id="KW-0067">ATP-binding</keyword>
<feature type="domain" description="PAS" evidence="8">
    <location>
        <begin position="144"/>
        <end position="195"/>
    </location>
</feature>
<dbReference type="RefSeq" id="WP_093043556.1">
    <property type="nucleotide sequence ID" value="NZ_FNQR01000004.1"/>
</dbReference>
<dbReference type="InterPro" id="IPR046342">
    <property type="entry name" value="CBS_dom_sf"/>
</dbReference>
<dbReference type="InterPro" id="IPR003593">
    <property type="entry name" value="AAA+_ATPase"/>
</dbReference>
<keyword evidence="3" id="KW-0805">Transcription regulation</keyword>
<proteinExistence type="predicted"/>
<dbReference type="PRINTS" id="PR01590">
    <property type="entry name" value="HTHFIS"/>
</dbReference>
<evidence type="ECO:0000256" key="6">
    <source>
        <dbReference type="PROSITE-ProRule" id="PRU00703"/>
    </source>
</evidence>
<keyword evidence="11" id="KW-1185">Reference proteome</keyword>
<dbReference type="FunFam" id="3.40.50.300:FF:000006">
    <property type="entry name" value="DNA-binding transcriptional regulator NtrC"/>
    <property type="match status" value="1"/>
</dbReference>
<dbReference type="InterPro" id="IPR025944">
    <property type="entry name" value="Sigma_54_int_dom_CS"/>
</dbReference>
<dbReference type="InterPro" id="IPR058031">
    <property type="entry name" value="AAA_lid_NorR"/>
</dbReference>
<accession>A0A1H4AFL4</accession>
<dbReference type="Pfam" id="PF00989">
    <property type="entry name" value="PAS"/>
    <property type="match status" value="1"/>
</dbReference>
<protein>
    <submittedName>
        <fullName evidence="10">PAS domain S-box-containing protein</fullName>
    </submittedName>
</protein>
<dbReference type="PROSITE" id="PS00675">
    <property type="entry name" value="SIGMA54_INTERACT_1"/>
    <property type="match status" value="1"/>
</dbReference>
<dbReference type="EMBL" id="FNQR01000004">
    <property type="protein sequence ID" value="SEA34292.1"/>
    <property type="molecule type" value="Genomic_DNA"/>
</dbReference>
<dbReference type="Gene3D" id="1.10.10.60">
    <property type="entry name" value="Homeodomain-like"/>
    <property type="match status" value="1"/>
</dbReference>